<evidence type="ECO:0000313" key="1">
    <source>
        <dbReference type="EMBL" id="KKL94212.1"/>
    </source>
</evidence>
<accession>A0A0F9J4V2</accession>
<dbReference type="AlphaFoldDB" id="A0A0F9J4V2"/>
<name>A0A0F9J4V2_9ZZZZ</name>
<feature type="non-terminal residue" evidence="1">
    <location>
        <position position="37"/>
    </location>
</feature>
<sequence length="37" mass="4350">MPERKTKDSFEYKEYVRSIKKLGGKKIATPDEYDKIG</sequence>
<dbReference type="EMBL" id="LAZR01018984">
    <property type="protein sequence ID" value="KKL94212.1"/>
    <property type="molecule type" value="Genomic_DNA"/>
</dbReference>
<reference evidence="1" key="1">
    <citation type="journal article" date="2015" name="Nature">
        <title>Complex archaea that bridge the gap between prokaryotes and eukaryotes.</title>
        <authorList>
            <person name="Spang A."/>
            <person name="Saw J.H."/>
            <person name="Jorgensen S.L."/>
            <person name="Zaremba-Niedzwiedzka K."/>
            <person name="Martijn J."/>
            <person name="Lind A.E."/>
            <person name="van Eijk R."/>
            <person name="Schleper C."/>
            <person name="Guy L."/>
            <person name="Ettema T.J."/>
        </authorList>
    </citation>
    <scope>NUCLEOTIDE SEQUENCE</scope>
</reference>
<protein>
    <submittedName>
        <fullName evidence="1">Uncharacterized protein</fullName>
    </submittedName>
</protein>
<gene>
    <name evidence="1" type="ORF">LCGC14_1866920</name>
</gene>
<proteinExistence type="predicted"/>
<organism evidence="1">
    <name type="scientific">marine sediment metagenome</name>
    <dbReference type="NCBI Taxonomy" id="412755"/>
    <lineage>
        <taxon>unclassified sequences</taxon>
        <taxon>metagenomes</taxon>
        <taxon>ecological metagenomes</taxon>
    </lineage>
</organism>
<comment type="caution">
    <text evidence="1">The sequence shown here is derived from an EMBL/GenBank/DDBJ whole genome shotgun (WGS) entry which is preliminary data.</text>
</comment>